<evidence type="ECO:0000313" key="2">
    <source>
        <dbReference type="Proteomes" id="UP000092444"/>
    </source>
</evidence>
<keyword evidence="2" id="KW-1185">Reference proteome</keyword>
<dbReference type="Proteomes" id="UP000092444">
    <property type="component" value="Unassembled WGS sequence"/>
</dbReference>
<evidence type="ECO:0000313" key="1">
    <source>
        <dbReference type="EnsemblMetazoa" id="GMOY001491-PA"/>
    </source>
</evidence>
<accession>A0A1B0FD30</accession>
<proteinExistence type="predicted"/>
<sequence length="242" mass="28731">MMKTVRCVTPLEKLHHKPSDDRRSLQQTSVNLVVVQALNAIQIVKNTTTPSKIHLEAIPDSLFRWTQDQQRPPGSFNNVWYQMLLKHYDEESVEIEKFQIDVNEMTTFMLLILNNYIDNCDPDETQSLLDEAIKYVTYYEELNKGMEDYKNWMYTKQAFDFITLLRKSSKRKPLNPDELNIDVIKMRARLKYEDSRRCQMELRLGLAERELIDKISQEKDILRNEDKCNSLMLNAYYGYQDV</sequence>
<organism evidence="1 2">
    <name type="scientific">Glossina morsitans morsitans</name>
    <name type="common">Savannah tsetse fly</name>
    <dbReference type="NCBI Taxonomy" id="37546"/>
    <lineage>
        <taxon>Eukaryota</taxon>
        <taxon>Metazoa</taxon>
        <taxon>Ecdysozoa</taxon>
        <taxon>Arthropoda</taxon>
        <taxon>Hexapoda</taxon>
        <taxon>Insecta</taxon>
        <taxon>Pterygota</taxon>
        <taxon>Neoptera</taxon>
        <taxon>Endopterygota</taxon>
        <taxon>Diptera</taxon>
        <taxon>Brachycera</taxon>
        <taxon>Muscomorpha</taxon>
        <taxon>Hippoboscoidea</taxon>
        <taxon>Glossinidae</taxon>
        <taxon>Glossina</taxon>
    </lineage>
</organism>
<dbReference type="VEuPathDB" id="VectorBase:GMOY001491"/>
<protein>
    <submittedName>
        <fullName evidence="1">Uncharacterized protein</fullName>
    </submittedName>
</protein>
<dbReference type="AlphaFoldDB" id="A0A1B0FD30"/>
<name>A0A1B0FD30_GLOMM</name>
<reference evidence="1" key="1">
    <citation type="submission" date="2020-05" db="UniProtKB">
        <authorList>
            <consortium name="EnsemblMetazoa"/>
        </authorList>
    </citation>
    <scope>IDENTIFICATION</scope>
    <source>
        <strain evidence="1">Yale</strain>
    </source>
</reference>
<dbReference type="EMBL" id="CCAG010018887">
    <property type="status" value="NOT_ANNOTATED_CDS"/>
    <property type="molecule type" value="Genomic_DNA"/>
</dbReference>
<dbReference type="EnsemblMetazoa" id="GMOY001491-RA">
    <property type="protein sequence ID" value="GMOY001491-PA"/>
    <property type="gene ID" value="GMOY001491"/>
</dbReference>